<dbReference type="InterPro" id="IPR003959">
    <property type="entry name" value="ATPase_AAA_core"/>
</dbReference>
<evidence type="ECO:0000259" key="4">
    <source>
        <dbReference type="SMART" id="SM00382"/>
    </source>
</evidence>
<evidence type="ECO:0000256" key="1">
    <source>
        <dbReference type="ARBA" id="ARBA00008959"/>
    </source>
</evidence>
<dbReference type="PANTHER" id="PTHR13779:SF7">
    <property type="entry name" value="ATPASE WRNIP1"/>
    <property type="match status" value="1"/>
</dbReference>
<dbReference type="InterPro" id="IPR008921">
    <property type="entry name" value="DNA_pol3_clamp-load_cplx_C"/>
</dbReference>
<sequence length="450" mass="50541">MERDYNISLFDLEKTKEKNKEIEFNSNEPLAQRLKPSNLDEFVGQEHILAKDKLLYRSIKGDRITSLIFYGPPGVGKTSLAKIIAKTTKCNYVELNAVTSGIKDIKNVIDEAIKEISISGKKTILFIDEIHRFNKTQQDSLLPHVEKGIVTLVGATTENPFFEVNKALLSRSMIFKLEPLSRGNIVALLNKALTNKELGYGSINIKLYDEAKEFICDNSGGDGRRALNALELAVLTTNKNEDGIIQITQDVVEECMQKKQVSYDKSGDYHYDIISAFIKSIRGSDPDAAVHYLARMLYSGEDPEFIARRIVISASEDIGNADPYALLIANAALNAVKFIGMPEARIPLAQAVTYLAGAPKSNAAYNAINLAFEDVENEDIGRVPLHLRGSNYSGSNILNEGSKYKYPHDYENHYVRQQYMPKELLKKKYYIPTSLGYEKRIKDRLDILKI</sequence>
<keyword evidence="2" id="KW-0547">Nucleotide-binding</keyword>
<dbReference type="Pfam" id="PF12002">
    <property type="entry name" value="MgsA_C"/>
    <property type="match status" value="1"/>
</dbReference>
<reference evidence="5 6" key="1">
    <citation type="journal article" date="2019" name="Int. J. Syst. Evol. Microbiol.">
        <title>The Global Catalogue of Microorganisms (GCM) 10K type strain sequencing project: providing services to taxonomists for standard genome sequencing and annotation.</title>
        <authorList>
            <consortium name="The Broad Institute Genomics Platform"/>
            <consortium name="The Broad Institute Genome Sequencing Center for Infectious Disease"/>
            <person name="Wu L."/>
            <person name="Ma J."/>
        </authorList>
    </citation>
    <scope>NUCLEOTIDE SEQUENCE [LARGE SCALE GENOMIC DNA]</scope>
    <source>
        <strain evidence="5 6">JCM 1417</strain>
    </source>
</reference>
<evidence type="ECO:0000313" key="5">
    <source>
        <dbReference type="EMBL" id="GAA0779416.1"/>
    </source>
</evidence>
<comment type="caution">
    <text evidence="5">The sequence shown here is derived from an EMBL/GenBank/DDBJ whole genome shotgun (WGS) entry which is preliminary data.</text>
</comment>
<comment type="similarity">
    <text evidence="1">Belongs to the AAA ATPase family. RarA/MGS1/WRNIP1 subfamily.</text>
</comment>
<feature type="domain" description="AAA+ ATPase" evidence="4">
    <location>
        <begin position="63"/>
        <end position="184"/>
    </location>
</feature>
<dbReference type="InterPro" id="IPR021886">
    <property type="entry name" value="MgsA_C"/>
</dbReference>
<dbReference type="PANTHER" id="PTHR13779">
    <property type="entry name" value="WERNER HELICASE-INTERACTING PROTEIN 1 FAMILY MEMBER"/>
    <property type="match status" value="1"/>
</dbReference>
<dbReference type="Gene3D" id="1.20.272.10">
    <property type="match status" value="1"/>
</dbReference>
<dbReference type="SMART" id="SM00382">
    <property type="entry name" value="AAA"/>
    <property type="match status" value="1"/>
</dbReference>
<dbReference type="Pfam" id="PF16193">
    <property type="entry name" value="AAA_assoc_2"/>
    <property type="match status" value="1"/>
</dbReference>
<evidence type="ECO:0000313" key="6">
    <source>
        <dbReference type="Proteomes" id="UP001501047"/>
    </source>
</evidence>
<proteinExistence type="inferred from homology"/>
<dbReference type="RefSeq" id="WP_343828122.1">
    <property type="nucleotide sequence ID" value="NZ_BAAACI010000011.1"/>
</dbReference>
<dbReference type="CDD" id="cd18139">
    <property type="entry name" value="HLD_clamp_RarA"/>
    <property type="match status" value="1"/>
</dbReference>
<evidence type="ECO:0000256" key="3">
    <source>
        <dbReference type="ARBA" id="ARBA00022840"/>
    </source>
</evidence>
<dbReference type="EMBL" id="BAAACI010000011">
    <property type="protein sequence ID" value="GAA0779416.1"/>
    <property type="molecule type" value="Genomic_DNA"/>
</dbReference>
<dbReference type="Pfam" id="PF00004">
    <property type="entry name" value="AAA"/>
    <property type="match status" value="1"/>
</dbReference>
<dbReference type="SUPFAM" id="SSF48019">
    <property type="entry name" value="post-AAA+ oligomerization domain-like"/>
    <property type="match status" value="1"/>
</dbReference>
<evidence type="ECO:0000256" key="2">
    <source>
        <dbReference type="ARBA" id="ARBA00022741"/>
    </source>
</evidence>
<organism evidence="5 6">
    <name type="scientific">Clostridium subterminale</name>
    <dbReference type="NCBI Taxonomy" id="1550"/>
    <lineage>
        <taxon>Bacteria</taxon>
        <taxon>Bacillati</taxon>
        <taxon>Bacillota</taxon>
        <taxon>Clostridia</taxon>
        <taxon>Eubacteriales</taxon>
        <taxon>Clostridiaceae</taxon>
        <taxon>Clostridium</taxon>
    </lineage>
</organism>
<dbReference type="CDD" id="cd00009">
    <property type="entry name" value="AAA"/>
    <property type="match status" value="1"/>
</dbReference>
<dbReference type="Gene3D" id="1.10.3710.10">
    <property type="entry name" value="DNA polymerase III clamp loader subunits, C-terminal domain"/>
    <property type="match status" value="1"/>
</dbReference>
<dbReference type="InterPro" id="IPR003593">
    <property type="entry name" value="AAA+_ATPase"/>
</dbReference>
<dbReference type="Gene3D" id="3.40.50.300">
    <property type="entry name" value="P-loop containing nucleotide triphosphate hydrolases"/>
    <property type="match status" value="1"/>
</dbReference>
<dbReference type="InterPro" id="IPR032423">
    <property type="entry name" value="AAA_assoc_2"/>
</dbReference>
<name>A0ABN1KYZ1_CLOSU</name>
<dbReference type="InterPro" id="IPR051314">
    <property type="entry name" value="AAA_ATPase_RarA/MGS1/WRNIP1"/>
</dbReference>
<dbReference type="Gene3D" id="1.10.8.60">
    <property type="match status" value="1"/>
</dbReference>
<dbReference type="Proteomes" id="UP001501047">
    <property type="component" value="Unassembled WGS sequence"/>
</dbReference>
<accession>A0ABN1KYZ1</accession>
<gene>
    <name evidence="5" type="ORF">GCM10008908_38020</name>
</gene>
<protein>
    <submittedName>
        <fullName evidence="5">Replication-associated recombination protein A</fullName>
    </submittedName>
</protein>
<dbReference type="SUPFAM" id="SSF52540">
    <property type="entry name" value="P-loop containing nucleoside triphosphate hydrolases"/>
    <property type="match status" value="1"/>
</dbReference>
<keyword evidence="6" id="KW-1185">Reference proteome</keyword>
<keyword evidence="3" id="KW-0067">ATP-binding</keyword>
<dbReference type="InterPro" id="IPR027417">
    <property type="entry name" value="P-loop_NTPase"/>
</dbReference>